<accession>A0A7X6R5R2</accession>
<dbReference type="Proteomes" id="UP000540698">
    <property type="component" value="Unassembled WGS sequence"/>
</dbReference>
<dbReference type="RefSeq" id="WP_062973666.1">
    <property type="nucleotide sequence ID" value="NZ_JAAXOS010000014.1"/>
</dbReference>
<organism evidence="2 3">
    <name type="scientific">Nocardia gamkensis</name>
    <dbReference type="NCBI Taxonomy" id="352869"/>
    <lineage>
        <taxon>Bacteria</taxon>
        <taxon>Bacillati</taxon>
        <taxon>Actinomycetota</taxon>
        <taxon>Actinomycetes</taxon>
        <taxon>Mycobacteriales</taxon>
        <taxon>Nocardiaceae</taxon>
        <taxon>Nocardia</taxon>
    </lineage>
</organism>
<sequence length="142" mass="14423">MSSAFSGEEPSVGVETAMPEAVRDVREAVAGMAGFGLAYPVLMNLTRGGDAAATASTQFCVAWALGLLVLGFAESAPAVRKLTIGLAFLQAVVGCWAIRDSATVPPVVAIVSAAYSLATSAAVVYLLCRPEAKAWFGVPGSG</sequence>
<feature type="transmembrane region" description="Helical" evidence="1">
    <location>
        <begin position="82"/>
        <end position="99"/>
    </location>
</feature>
<comment type="caution">
    <text evidence="2">The sequence shown here is derived from an EMBL/GenBank/DDBJ whole genome shotgun (WGS) entry which is preliminary data.</text>
</comment>
<reference evidence="2 3" key="1">
    <citation type="submission" date="2020-04" db="EMBL/GenBank/DDBJ databases">
        <title>MicrobeNet Type strains.</title>
        <authorList>
            <person name="Nicholson A.C."/>
        </authorList>
    </citation>
    <scope>NUCLEOTIDE SEQUENCE [LARGE SCALE GENOMIC DNA]</scope>
    <source>
        <strain evidence="2 3">DSM 44956</strain>
    </source>
</reference>
<name>A0A7X6R5R2_9NOCA</name>
<keyword evidence="3" id="KW-1185">Reference proteome</keyword>
<gene>
    <name evidence="2" type="ORF">HGB38_27005</name>
</gene>
<protein>
    <recommendedName>
        <fullName evidence="4">Integral membrane protein</fullName>
    </recommendedName>
</protein>
<feature type="transmembrane region" description="Helical" evidence="1">
    <location>
        <begin position="105"/>
        <end position="128"/>
    </location>
</feature>
<evidence type="ECO:0000313" key="2">
    <source>
        <dbReference type="EMBL" id="NKY29830.1"/>
    </source>
</evidence>
<dbReference type="EMBL" id="JAAXOS010000014">
    <property type="protein sequence ID" value="NKY29830.1"/>
    <property type="molecule type" value="Genomic_DNA"/>
</dbReference>
<proteinExistence type="predicted"/>
<feature type="transmembrane region" description="Helical" evidence="1">
    <location>
        <begin position="51"/>
        <end position="70"/>
    </location>
</feature>
<keyword evidence="1" id="KW-1133">Transmembrane helix</keyword>
<keyword evidence="1" id="KW-0812">Transmembrane</keyword>
<evidence type="ECO:0000313" key="3">
    <source>
        <dbReference type="Proteomes" id="UP000540698"/>
    </source>
</evidence>
<dbReference type="AlphaFoldDB" id="A0A7X6R5R2"/>
<keyword evidence="1" id="KW-0472">Membrane</keyword>
<evidence type="ECO:0000256" key="1">
    <source>
        <dbReference type="SAM" id="Phobius"/>
    </source>
</evidence>
<evidence type="ECO:0008006" key="4">
    <source>
        <dbReference type="Google" id="ProtNLM"/>
    </source>
</evidence>